<gene>
    <name evidence="2" type="ORF">GCK72_023837</name>
</gene>
<reference evidence="2 3" key="1">
    <citation type="submission" date="2019-12" db="EMBL/GenBank/DDBJ databases">
        <title>Chromosome-level assembly of the Caenorhabditis remanei genome.</title>
        <authorList>
            <person name="Teterina A.A."/>
            <person name="Willis J.H."/>
            <person name="Phillips P.C."/>
        </authorList>
    </citation>
    <scope>NUCLEOTIDE SEQUENCE [LARGE SCALE GENOMIC DNA]</scope>
    <source>
        <strain evidence="2 3">PX506</strain>
        <tissue evidence="2">Whole organism</tissue>
    </source>
</reference>
<sequence length="193" mass="22467">MPVFRNTWRNIKVTRKSSSVYIDDDNRPSAAVQPIFNINSGPSPPSQVPQQFVLPPQLFQQLPESQHQQPQIHLQQQSQQQQQIPQRPQQLYPGLQNIMTPSGVIHLNLYTIQLPNGNNTYSSIKIFRKVPDERLKKHVNNRYIWSDEHDRRICLERIGDLSSWMPLEMSQSLKTHIQNSIEKKKKNNLLVSS</sequence>
<accession>A0A6A5FXW9</accession>
<name>A0A6A5FXW9_CAERE</name>
<evidence type="ECO:0000313" key="2">
    <source>
        <dbReference type="EMBL" id="KAF1747375.1"/>
    </source>
</evidence>
<dbReference type="KEGG" id="crq:GCK72_023837"/>
<dbReference type="EMBL" id="WUAV01000006">
    <property type="protein sequence ID" value="KAF1747375.1"/>
    <property type="molecule type" value="Genomic_DNA"/>
</dbReference>
<dbReference type="Proteomes" id="UP000483820">
    <property type="component" value="Chromosome X"/>
</dbReference>
<dbReference type="AlphaFoldDB" id="A0A6A5FXW9"/>
<protein>
    <submittedName>
        <fullName evidence="2">Uncharacterized protein</fullName>
    </submittedName>
</protein>
<feature type="region of interest" description="Disordered" evidence="1">
    <location>
        <begin position="64"/>
        <end position="87"/>
    </location>
</feature>
<dbReference type="RefSeq" id="XP_053579147.1">
    <property type="nucleotide sequence ID" value="XM_053735581.1"/>
</dbReference>
<organism evidence="2 3">
    <name type="scientific">Caenorhabditis remanei</name>
    <name type="common">Caenorhabditis vulgaris</name>
    <dbReference type="NCBI Taxonomy" id="31234"/>
    <lineage>
        <taxon>Eukaryota</taxon>
        <taxon>Metazoa</taxon>
        <taxon>Ecdysozoa</taxon>
        <taxon>Nematoda</taxon>
        <taxon>Chromadorea</taxon>
        <taxon>Rhabditida</taxon>
        <taxon>Rhabditina</taxon>
        <taxon>Rhabditomorpha</taxon>
        <taxon>Rhabditoidea</taxon>
        <taxon>Rhabditidae</taxon>
        <taxon>Peloderinae</taxon>
        <taxon>Caenorhabditis</taxon>
    </lineage>
</organism>
<evidence type="ECO:0000256" key="1">
    <source>
        <dbReference type="SAM" id="MobiDB-lite"/>
    </source>
</evidence>
<comment type="caution">
    <text evidence="2">The sequence shown here is derived from an EMBL/GenBank/DDBJ whole genome shotgun (WGS) entry which is preliminary data.</text>
</comment>
<dbReference type="GeneID" id="9821340"/>
<proteinExistence type="predicted"/>
<evidence type="ECO:0000313" key="3">
    <source>
        <dbReference type="Proteomes" id="UP000483820"/>
    </source>
</evidence>
<dbReference type="CTD" id="9821340"/>